<dbReference type="EMBL" id="CAJVPW010001493">
    <property type="protein sequence ID" value="CAG8485361.1"/>
    <property type="molecule type" value="Genomic_DNA"/>
</dbReference>
<organism evidence="1 2">
    <name type="scientific">Cetraspora pellucida</name>
    <dbReference type="NCBI Taxonomy" id="1433469"/>
    <lineage>
        <taxon>Eukaryota</taxon>
        <taxon>Fungi</taxon>
        <taxon>Fungi incertae sedis</taxon>
        <taxon>Mucoromycota</taxon>
        <taxon>Glomeromycotina</taxon>
        <taxon>Glomeromycetes</taxon>
        <taxon>Diversisporales</taxon>
        <taxon>Gigasporaceae</taxon>
        <taxon>Cetraspora</taxon>
    </lineage>
</organism>
<comment type="caution">
    <text evidence="1">The sequence shown here is derived from an EMBL/GenBank/DDBJ whole genome shotgun (WGS) entry which is preliminary data.</text>
</comment>
<protein>
    <submittedName>
        <fullName evidence="1">12383_t:CDS:1</fullName>
    </submittedName>
</protein>
<keyword evidence="2" id="KW-1185">Reference proteome</keyword>
<sequence>MVSKDPSVKELEKKCAKLTKILTREQAMKFQEIIDEKFGNNKISDKQIPQALEFVLKMLENYKKVFEVEEIVYLSVDLPDIKIPIVTPKRKFLESYYISEVSGDDHKKEDLKQEQDFELNAKIIQEKLLDKVEKAEHKPSGLVNSKNGFGNKLEDLIDCYLEISTTWMPKSDILEELKPAEIKEFKTSDYHQKSFKKGPLEWMNWFWTLPRKRI</sequence>
<name>A0ACA9KQP2_9GLOM</name>
<evidence type="ECO:0000313" key="2">
    <source>
        <dbReference type="Proteomes" id="UP000789366"/>
    </source>
</evidence>
<gene>
    <name evidence="1" type="ORF">SPELUC_LOCUS2313</name>
</gene>
<dbReference type="Proteomes" id="UP000789366">
    <property type="component" value="Unassembled WGS sequence"/>
</dbReference>
<evidence type="ECO:0000313" key="1">
    <source>
        <dbReference type="EMBL" id="CAG8485361.1"/>
    </source>
</evidence>
<reference evidence="1" key="1">
    <citation type="submission" date="2021-06" db="EMBL/GenBank/DDBJ databases">
        <authorList>
            <person name="Kallberg Y."/>
            <person name="Tangrot J."/>
            <person name="Rosling A."/>
        </authorList>
    </citation>
    <scope>NUCLEOTIDE SEQUENCE</scope>
    <source>
        <strain evidence="1">28 12/20/2015</strain>
    </source>
</reference>
<proteinExistence type="predicted"/>
<accession>A0ACA9KQP2</accession>